<evidence type="ECO:0000256" key="8">
    <source>
        <dbReference type="ARBA" id="ARBA00022989"/>
    </source>
</evidence>
<keyword evidence="5" id="KW-1003">Cell membrane</keyword>
<keyword evidence="6 12" id="KW-0812">Transmembrane</keyword>
<dbReference type="HAMAP" id="MF_01006">
    <property type="entry name" value="Undec_diphosphatase"/>
    <property type="match status" value="1"/>
</dbReference>
<keyword evidence="8 12" id="KW-1133">Transmembrane helix</keyword>
<proteinExistence type="inferred from homology"/>
<dbReference type="AlphaFoldDB" id="A0A382SLB7"/>
<accession>A0A382SLB7</accession>
<sequence length="250" mass="27171">MQDLLLGIVQGITEFLPISSSGHLILFNNFFQDTNIDISTLTLLHLGTLGSIVFFYKSEVIKIIINPLEEKDTLIKILIGILPASLVGVFTNISETIINSANILLYTGIAYLVLSILLYLSKNISEGQKSILQITNVEVVYIGIAQAIALVPGISRAGITLVAALLIGMKKKDALLFSFLLGIPTISGAWVFSLITYGANYSLLSIIATLLAFSSGLIAIRILVNFTLDSNLYKFSIYTLALGLMSIYIY</sequence>
<evidence type="ECO:0000256" key="9">
    <source>
        <dbReference type="ARBA" id="ARBA00023136"/>
    </source>
</evidence>
<feature type="transmembrane region" description="Helical" evidence="12">
    <location>
        <begin position="201"/>
        <end position="224"/>
    </location>
</feature>
<feature type="transmembrane region" description="Helical" evidence="12">
    <location>
        <begin position="73"/>
        <end position="91"/>
    </location>
</feature>
<evidence type="ECO:0000256" key="2">
    <source>
        <dbReference type="ARBA" id="ARBA00010621"/>
    </source>
</evidence>
<keyword evidence="7" id="KW-0378">Hydrolase</keyword>
<feature type="transmembrane region" description="Helical" evidence="12">
    <location>
        <begin position="140"/>
        <end position="167"/>
    </location>
</feature>
<evidence type="ECO:0000256" key="3">
    <source>
        <dbReference type="ARBA" id="ARBA00012374"/>
    </source>
</evidence>
<organism evidence="13">
    <name type="scientific">marine metagenome</name>
    <dbReference type="NCBI Taxonomy" id="408172"/>
    <lineage>
        <taxon>unclassified sequences</taxon>
        <taxon>metagenomes</taxon>
        <taxon>ecological metagenomes</taxon>
    </lineage>
</organism>
<comment type="subcellular location">
    <subcellularLocation>
        <location evidence="1">Cell membrane</location>
        <topology evidence="1">Multi-pass membrane protein</topology>
    </subcellularLocation>
</comment>
<evidence type="ECO:0000256" key="4">
    <source>
        <dbReference type="ARBA" id="ARBA00021581"/>
    </source>
</evidence>
<protein>
    <recommendedName>
        <fullName evidence="4">Undecaprenyl-diphosphatase</fullName>
        <ecNumber evidence="3">3.6.1.27</ecNumber>
    </recommendedName>
    <alternativeName>
        <fullName evidence="10">Undecaprenyl pyrophosphate phosphatase</fullName>
    </alternativeName>
</protein>
<name>A0A382SLB7_9ZZZZ</name>
<dbReference type="EMBL" id="UINC01129535">
    <property type="protein sequence ID" value="SVD09988.1"/>
    <property type="molecule type" value="Genomic_DNA"/>
</dbReference>
<evidence type="ECO:0000256" key="1">
    <source>
        <dbReference type="ARBA" id="ARBA00004651"/>
    </source>
</evidence>
<dbReference type="PANTHER" id="PTHR30622:SF4">
    <property type="entry name" value="UNDECAPRENYL-DIPHOSPHATASE"/>
    <property type="match status" value="1"/>
</dbReference>
<keyword evidence="9 12" id="KW-0472">Membrane</keyword>
<comment type="catalytic activity">
    <reaction evidence="11">
        <text>di-trans,octa-cis-undecaprenyl diphosphate + H2O = di-trans,octa-cis-undecaprenyl phosphate + phosphate + H(+)</text>
        <dbReference type="Rhea" id="RHEA:28094"/>
        <dbReference type="ChEBI" id="CHEBI:15377"/>
        <dbReference type="ChEBI" id="CHEBI:15378"/>
        <dbReference type="ChEBI" id="CHEBI:43474"/>
        <dbReference type="ChEBI" id="CHEBI:58405"/>
        <dbReference type="ChEBI" id="CHEBI:60392"/>
        <dbReference type="EC" id="3.6.1.27"/>
    </reaction>
</comment>
<evidence type="ECO:0000256" key="5">
    <source>
        <dbReference type="ARBA" id="ARBA00022475"/>
    </source>
</evidence>
<dbReference type="PANTHER" id="PTHR30622">
    <property type="entry name" value="UNDECAPRENYL-DIPHOSPHATASE"/>
    <property type="match status" value="1"/>
</dbReference>
<feature type="transmembrane region" description="Helical" evidence="12">
    <location>
        <begin position="103"/>
        <end position="120"/>
    </location>
</feature>
<evidence type="ECO:0000256" key="12">
    <source>
        <dbReference type="SAM" id="Phobius"/>
    </source>
</evidence>
<dbReference type="InterPro" id="IPR003824">
    <property type="entry name" value="UppP"/>
</dbReference>
<dbReference type="EC" id="3.6.1.27" evidence="3"/>
<comment type="similarity">
    <text evidence="2">Belongs to the UppP family.</text>
</comment>
<gene>
    <name evidence="13" type="ORF">METZ01_LOCUS362842</name>
</gene>
<reference evidence="13" key="1">
    <citation type="submission" date="2018-05" db="EMBL/GenBank/DDBJ databases">
        <authorList>
            <person name="Lanie J.A."/>
            <person name="Ng W.-L."/>
            <person name="Kazmierczak K.M."/>
            <person name="Andrzejewski T.M."/>
            <person name="Davidsen T.M."/>
            <person name="Wayne K.J."/>
            <person name="Tettelin H."/>
            <person name="Glass J.I."/>
            <person name="Rusch D."/>
            <person name="Podicherti R."/>
            <person name="Tsui H.-C.T."/>
            <person name="Winkler M.E."/>
        </authorList>
    </citation>
    <scope>NUCLEOTIDE SEQUENCE</scope>
</reference>
<evidence type="ECO:0000256" key="6">
    <source>
        <dbReference type="ARBA" id="ARBA00022692"/>
    </source>
</evidence>
<evidence type="ECO:0000256" key="7">
    <source>
        <dbReference type="ARBA" id="ARBA00022801"/>
    </source>
</evidence>
<evidence type="ECO:0000313" key="13">
    <source>
        <dbReference type="EMBL" id="SVD09988.1"/>
    </source>
</evidence>
<evidence type="ECO:0000256" key="10">
    <source>
        <dbReference type="ARBA" id="ARBA00032707"/>
    </source>
</evidence>
<dbReference type="GO" id="GO:0005886">
    <property type="term" value="C:plasma membrane"/>
    <property type="evidence" value="ECO:0007669"/>
    <property type="project" value="UniProtKB-SubCell"/>
</dbReference>
<dbReference type="GO" id="GO:0050380">
    <property type="term" value="F:undecaprenyl-diphosphatase activity"/>
    <property type="evidence" value="ECO:0007669"/>
    <property type="project" value="UniProtKB-EC"/>
</dbReference>
<feature type="transmembrane region" description="Helical" evidence="12">
    <location>
        <begin position="174"/>
        <end position="195"/>
    </location>
</feature>
<evidence type="ECO:0000256" key="11">
    <source>
        <dbReference type="ARBA" id="ARBA00047594"/>
    </source>
</evidence>
<dbReference type="Pfam" id="PF02673">
    <property type="entry name" value="BacA"/>
    <property type="match status" value="1"/>
</dbReference>